<feature type="region of interest" description="Disordered" evidence="3">
    <location>
        <begin position="1"/>
        <end position="23"/>
    </location>
</feature>
<organism evidence="5">
    <name type="scientific">marine sediment metagenome</name>
    <dbReference type="NCBI Taxonomy" id="412755"/>
    <lineage>
        <taxon>unclassified sequences</taxon>
        <taxon>metagenomes</taxon>
        <taxon>ecological metagenomes</taxon>
    </lineage>
</organism>
<feature type="compositionally biased region" description="Basic and acidic residues" evidence="3">
    <location>
        <begin position="1"/>
        <end position="22"/>
    </location>
</feature>
<dbReference type="SMART" id="SM00388">
    <property type="entry name" value="HisKA"/>
    <property type="match status" value="1"/>
</dbReference>
<dbReference type="EMBL" id="BART01011092">
    <property type="protein sequence ID" value="GAG80651.1"/>
    <property type="molecule type" value="Genomic_DNA"/>
</dbReference>
<name>X1C8B1_9ZZZZ</name>
<evidence type="ECO:0000259" key="4">
    <source>
        <dbReference type="PROSITE" id="PS50110"/>
    </source>
</evidence>
<reference evidence="5" key="1">
    <citation type="journal article" date="2014" name="Front. Microbiol.">
        <title>High frequency of phylogenetically diverse reductive dehalogenase-homologous genes in deep subseafloor sedimentary metagenomes.</title>
        <authorList>
            <person name="Kawai M."/>
            <person name="Futagami T."/>
            <person name="Toyoda A."/>
            <person name="Takaki Y."/>
            <person name="Nishi S."/>
            <person name="Hori S."/>
            <person name="Arai W."/>
            <person name="Tsubouchi T."/>
            <person name="Morono Y."/>
            <person name="Uchiyama I."/>
            <person name="Ito T."/>
            <person name="Fujiyama A."/>
            <person name="Inagaki F."/>
            <person name="Takami H."/>
        </authorList>
    </citation>
    <scope>NUCLEOTIDE SEQUENCE</scope>
    <source>
        <strain evidence="5">Expedition CK06-06</strain>
    </source>
</reference>
<dbReference type="CDD" id="cd17546">
    <property type="entry name" value="REC_hyHK_CKI1_RcsC-like"/>
    <property type="match status" value="1"/>
</dbReference>
<dbReference type="SMART" id="SM00448">
    <property type="entry name" value="REC"/>
    <property type="match status" value="1"/>
</dbReference>
<dbReference type="Gene3D" id="1.10.287.130">
    <property type="match status" value="1"/>
</dbReference>
<protein>
    <recommendedName>
        <fullName evidence="4">Response regulatory domain-containing protein</fullName>
    </recommendedName>
</protein>
<proteinExistence type="predicted"/>
<dbReference type="Gene3D" id="3.40.50.2300">
    <property type="match status" value="1"/>
</dbReference>
<dbReference type="SUPFAM" id="SSF47384">
    <property type="entry name" value="Homodimeric domain of signal transducing histidine kinase"/>
    <property type="match status" value="1"/>
</dbReference>
<dbReference type="InterPro" id="IPR003661">
    <property type="entry name" value="HisK_dim/P_dom"/>
</dbReference>
<dbReference type="InterPro" id="IPR011006">
    <property type="entry name" value="CheY-like_superfamily"/>
</dbReference>
<dbReference type="GO" id="GO:0000155">
    <property type="term" value="F:phosphorelay sensor kinase activity"/>
    <property type="evidence" value="ECO:0007669"/>
    <property type="project" value="InterPro"/>
</dbReference>
<sequence length="255" mass="28887">MFQEKEQHNGDLKESQAKRTQSEKVTASDIMVASLAHELKNGMMSILYFIQYCLNNTSKEDKRATALVGAERETKRCMNIVRGFLTHLRIQKEDEEVPQKVSCAVVIDRVFKVLSSRIEKEGVLIIQDYPEETLVPDRDGNGTPPKTRETVKKGVNILVAEDDSPTYNIIRRFLEDCTISRAVDGEDVLKRIKEKSYDMILMDIQMPGMDGLEATRRIREKDSDLPIIAVTARSFKADKDKCLAAGCNDYIAKPI</sequence>
<dbReference type="CDD" id="cd00082">
    <property type="entry name" value="HisKA"/>
    <property type="match status" value="1"/>
</dbReference>
<feature type="domain" description="Response regulatory" evidence="4">
    <location>
        <begin position="156"/>
        <end position="255"/>
    </location>
</feature>
<comment type="caution">
    <text evidence="5">The sequence shown here is derived from an EMBL/GenBank/DDBJ whole genome shotgun (WGS) entry which is preliminary data.</text>
</comment>
<dbReference type="PROSITE" id="PS50110">
    <property type="entry name" value="RESPONSE_REGULATORY"/>
    <property type="match status" value="1"/>
</dbReference>
<evidence type="ECO:0000256" key="2">
    <source>
        <dbReference type="ARBA" id="ARBA00023012"/>
    </source>
</evidence>
<evidence type="ECO:0000313" key="5">
    <source>
        <dbReference type="EMBL" id="GAG80651.1"/>
    </source>
</evidence>
<dbReference type="Pfam" id="PF00072">
    <property type="entry name" value="Response_reg"/>
    <property type="match status" value="1"/>
</dbReference>
<evidence type="ECO:0000256" key="3">
    <source>
        <dbReference type="SAM" id="MobiDB-lite"/>
    </source>
</evidence>
<keyword evidence="1" id="KW-0597">Phosphoprotein</keyword>
<dbReference type="SUPFAM" id="SSF52172">
    <property type="entry name" value="CheY-like"/>
    <property type="match status" value="1"/>
</dbReference>
<keyword evidence="2" id="KW-0902">Two-component regulatory system</keyword>
<evidence type="ECO:0000256" key="1">
    <source>
        <dbReference type="ARBA" id="ARBA00022553"/>
    </source>
</evidence>
<dbReference type="AlphaFoldDB" id="X1C8B1"/>
<dbReference type="PANTHER" id="PTHR45339">
    <property type="entry name" value="HYBRID SIGNAL TRANSDUCTION HISTIDINE KINASE J"/>
    <property type="match status" value="1"/>
</dbReference>
<gene>
    <name evidence="5" type="ORF">S01H4_23803</name>
</gene>
<accession>X1C8B1</accession>
<dbReference type="InterPro" id="IPR036097">
    <property type="entry name" value="HisK_dim/P_sf"/>
</dbReference>
<dbReference type="PANTHER" id="PTHR45339:SF1">
    <property type="entry name" value="HYBRID SIGNAL TRANSDUCTION HISTIDINE KINASE J"/>
    <property type="match status" value="1"/>
</dbReference>
<feature type="non-terminal residue" evidence="5">
    <location>
        <position position="255"/>
    </location>
</feature>
<dbReference type="InterPro" id="IPR001789">
    <property type="entry name" value="Sig_transdc_resp-reg_receiver"/>
</dbReference>